<proteinExistence type="predicted"/>
<keyword evidence="1" id="KW-0472">Membrane</keyword>
<evidence type="ECO:0000256" key="1">
    <source>
        <dbReference type="SAM" id="Phobius"/>
    </source>
</evidence>
<feature type="transmembrane region" description="Helical" evidence="1">
    <location>
        <begin position="20"/>
        <end position="42"/>
    </location>
</feature>
<dbReference type="EMBL" id="LK391969">
    <property type="protein sequence ID" value="CEF25800.1"/>
    <property type="molecule type" value="Genomic_DNA"/>
</dbReference>
<dbReference type="PATRIC" id="fig|1461581.3.peg.701"/>
<keyword evidence="1" id="KW-0812">Transmembrane</keyword>
<gene>
    <name evidence="2" type="ORF">BN1049_00717</name>
</gene>
<accession>A0A078MA72</accession>
<name>A0A078MA72_9PSED</name>
<dbReference type="PROSITE" id="PS51257">
    <property type="entry name" value="PROKAR_LIPOPROTEIN"/>
    <property type="match status" value="1"/>
</dbReference>
<dbReference type="OrthoDB" id="5738125at2"/>
<feature type="transmembrane region" description="Helical" evidence="1">
    <location>
        <begin position="48"/>
        <end position="66"/>
    </location>
</feature>
<dbReference type="EMBL" id="LM997413">
    <property type="protein sequence ID" value="CEA02317.1"/>
    <property type="molecule type" value="Genomic_DNA"/>
</dbReference>
<reference evidence="2" key="1">
    <citation type="submission" date="2014-07" db="EMBL/GenBank/DDBJ databases">
        <authorList>
            <person name="Urmite Genomes Urmite Genomes"/>
        </authorList>
    </citation>
    <scope>NUCLEOTIDE SEQUENCE</scope>
    <source>
        <strain evidence="2">12M76_air</strain>
    </source>
</reference>
<evidence type="ECO:0000313" key="2">
    <source>
        <dbReference type="EMBL" id="CEA02317.1"/>
    </source>
</evidence>
<sequence>MSRADKPLPSLSYLQPRIRVSRAIAGLAYVGLLACLFVYNAFFRDLHGANPLVIGVFMLIPLLIFLPGIISGNPRVHAWLCFAINLYFAYGVLACLQPERQLYGAVLVGTSVTYFIAALGYVRWSFQAMRVRSNATTA</sequence>
<dbReference type="Pfam" id="PF09842">
    <property type="entry name" value="DUF2069"/>
    <property type="match status" value="1"/>
</dbReference>
<organism evidence="2">
    <name type="scientific">Pseudomonas saudimassiliensis</name>
    <dbReference type="NCBI Taxonomy" id="1461581"/>
    <lineage>
        <taxon>Bacteria</taxon>
        <taxon>Pseudomonadati</taxon>
        <taxon>Pseudomonadota</taxon>
        <taxon>Gammaproteobacteria</taxon>
        <taxon>Pseudomonadales</taxon>
        <taxon>Pseudomonadaceae</taxon>
        <taxon>Pseudomonas</taxon>
    </lineage>
</organism>
<protein>
    <recommendedName>
        <fullName evidence="3">DUF2069 domain-containing protein</fullName>
    </recommendedName>
</protein>
<dbReference type="RefSeq" id="WP_044498353.1">
    <property type="nucleotide sequence ID" value="NZ_LK391969.1"/>
</dbReference>
<dbReference type="InterPro" id="IPR018643">
    <property type="entry name" value="DUF2069_membrane"/>
</dbReference>
<dbReference type="AlphaFoldDB" id="A0A078MA72"/>
<keyword evidence="1" id="KW-1133">Transmembrane helix</keyword>
<feature type="transmembrane region" description="Helical" evidence="1">
    <location>
        <begin position="78"/>
        <end position="96"/>
    </location>
</feature>
<evidence type="ECO:0008006" key="3">
    <source>
        <dbReference type="Google" id="ProtNLM"/>
    </source>
</evidence>
<feature type="transmembrane region" description="Helical" evidence="1">
    <location>
        <begin position="102"/>
        <end position="122"/>
    </location>
</feature>